<dbReference type="EMBL" id="LXQC01000079">
    <property type="protein sequence ID" value="TFE71355.1"/>
    <property type="molecule type" value="Genomic_DNA"/>
</dbReference>
<evidence type="ECO:0000256" key="1">
    <source>
        <dbReference type="SAM" id="Coils"/>
    </source>
</evidence>
<keyword evidence="4" id="KW-1185">Reference proteome</keyword>
<evidence type="ECO:0000313" key="4">
    <source>
        <dbReference type="Proteomes" id="UP000297713"/>
    </source>
</evidence>
<comment type="caution">
    <text evidence="3">The sequence shown here is derived from an EMBL/GenBank/DDBJ whole genome shotgun (WGS) entry which is preliminary data.</text>
</comment>
<reference evidence="3 4" key="1">
    <citation type="submission" date="2016-05" db="EMBL/GenBank/DDBJ databases">
        <title>Diversity and Homogeneity among Thermoacidophilic Verrucomicrobia Methanotrophs Linked with Geographical Origin.</title>
        <authorList>
            <person name="Erikstad H.-A."/>
            <person name="Smestad N.B."/>
            <person name="Ceballos R.M."/>
            <person name="Birkeland N.-K."/>
        </authorList>
    </citation>
    <scope>NUCLEOTIDE SEQUENCE [LARGE SCALE GENOMIC DNA]</scope>
    <source>
        <strain evidence="3 4">Phi</strain>
    </source>
</reference>
<dbReference type="AlphaFoldDB" id="A0A4Y8PJ47"/>
<dbReference type="PROSITE" id="PS51782">
    <property type="entry name" value="LYSM"/>
    <property type="match status" value="1"/>
</dbReference>
<dbReference type="SMART" id="SM00257">
    <property type="entry name" value="LysM"/>
    <property type="match status" value="1"/>
</dbReference>
<organism evidence="3 4">
    <name type="scientific">Methylacidiphilum caldifontis</name>
    <dbReference type="NCBI Taxonomy" id="2795386"/>
    <lineage>
        <taxon>Bacteria</taxon>
        <taxon>Pseudomonadati</taxon>
        <taxon>Verrucomicrobiota</taxon>
        <taxon>Methylacidiphilae</taxon>
        <taxon>Methylacidiphilales</taxon>
        <taxon>Methylacidiphilaceae</taxon>
        <taxon>Methylacidiphilum (ex Ratnadevi et al. 2023)</taxon>
    </lineage>
</organism>
<proteinExistence type="predicted"/>
<keyword evidence="1" id="KW-0175">Coiled coil</keyword>
<gene>
    <name evidence="3" type="ORF">A7Q10_04855</name>
</gene>
<protein>
    <submittedName>
        <fullName evidence="3">Peptidoglycan-binding protein LysM</fullName>
    </submittedName>
</protein>
<dbReference type="InterPro" id="IPR018392">
    <property type="entry name" value="LysM"/>
</dbReference>
<dbReference type="Pfam" id="PF01476">
    <property type="entry name" value="LysM"/>
    <property type="match status" value="1"/>
</dbReference>
<feature type="domain" description="LysM" evidence="2">
    <location>
        <begin position="142"/>
        <end position="191"/>
    </location>
</feature>
<dbReference type="Proteomes" id="UP000297713">
    <property type="component" value="Unassembled WGS sequence"/>
</dbReference>
<evidence type="ECO:0000313" key="3">
    <source>
        <dbReference type="EMBL" id="TFE71355.1"/>
    </source>
</evidence>
<dbReference type="SUPFAM" id="SSF54106">
    <property type="entry name" value="LysM domain"/>
    <property type="match status" value="1"/>
</dbReference>
<dbReference type="Gene3D" id="3.10.350.10">
    <property type="entry name" value="LysM domain"/>
    <property type="match status" value="1"/>
</dbReference>
<feature type="coiled-coil region" evidence="1">
    <location>
        <begin position="52"/>
        <end position="107"/>
    </location>
</feature>
<dbReference type="InterPro" id="IPR036779">
    <property type="entry name" value="LysM_dom_sf"/>
</dbReference>
<sequence>MKGLLFKQSSLSFVFQFSLPFLSFFLFFLTQPLFCQESQDPETPEIAKKLDREEEKKKLLKAVDILDQLQQNVETDSLNIQNIKEEIKSLKDQVSTLQKEIEKIKIATSMGKSALTGSKKEKGASVKRIVQNGNEQKIEKGYYYVIQKNDNLESIADAYRKSGVNVTVEDICKANNLSAHSPLTVGKKLFIPKKESK</sequence>
<accession>A0A4Y8PJ47</accession>
<name>A0A4Y8PJ47_9BACT</name>
<evidence type="ECO:0000259" key="2">
    <source>
        <dbReference type="PROSITE" id="PS51782"/>
    </source>
</evidence>